<dbReference type="InterPro" id="IPR009014">
    <property type="entry name" value="Transketo_C/PFOR_II"/>
</dbReference>
<dbReference type="InterPro" id="IPR029061">
    <property type="entry name" value="THDP-binding"/>
</dbReference>
<keyword evidence="4" id="KW-0786">Thiamine pyrophosphate</keyword>
<evidence type="ECO:0000256" key="5">
    <source>
        <dbReference type="ARBA" id="ARBA00023317"/>
    </source>
</evidence>
<organism evidence="10">
    <name type="scientific">Triticum aestivum</name>
    <name type="common">Wheat</name>
    <dbReference type="NCBI Taxonomy" id="4565"/>
    <lineage>
        <taxon>Eukaryota</taxon>
        <taxon>Viridiplantae</taxon>
        <taxon>Streptophyta</taxon>
        <taxon>Embryophyta</taxon>
        <taxon>Tracheophyta</taxon>
        <taxon>Spermatophyta</taxon>
        <taxon>Magnoliopsida</taxon>
        <taxon>Liliopsida</taxon>
        <taxon>Poales</taxon>
        <taxon>Poaceae</taxon>
        <taxon>BOP clade</taxon>
        <taxon>Pooideae</taxon>
        <taxon>Triticodae</taxon>
        <taxon>Triticeae</taxon>
        <taxon>Triticinae</taxon>
        <taxon>Triticum</taxon>
    </lineage>
</organism>
<evidence type="ECO:0000256" key="6">
    <source>
        <dbReference type="ARBA" id="ARBA00025211"/>
    </source>
</evidence>
<dbReference type="SUPFAM" id="SSF52518">
    <property type="entry name" value="Thiamin diphosphate-binding fold (THDP-binding)"/>
    <property type="match status" value="1"/>
</dbReference>
<dbReference type="NCBIfam" id="NF006667">
    <property type="entry name" value="PRK09212.1"/>
    <property type="match status" value="1"/>
</dbReference>
<evidence type="ECO:0000256" key="1">
    <source>
        <dbReference type="ARBA" id="ARBA00001964"/>
    </source>
</evidence>
<dbReference type="Gramene" id="TraesCAD_scaffold_098461_01G000100.1">
    <property type="protein sequence ID" value="TraesCAD_scaffold_098461_01G000100.1"/>
    <property type="gene ID" value="TraesCAD_scaffold_098461_01G000100"/>
</dbReference>
<keyword evidence="11" id="KW-1185">Reference proteome</keyword>
<dbReference type="OrthoDB" id="10266385at2759"/>
<dbReference type="Gramene" id="TraesCLE_scaffold_107114_01G000100.1">
    <property type="protein sequence ID" value="TraesCLE_scaffold_107114_01G000100.1"/>
    <property type="gene ID" value="TraesCLE_scaffold_107114_01G000100"/>
</dbReference>
<dbReference type="SMR" id="A0A3B6MKD2"/>
<reference evidence="10" key="2">
    <citation type="submission" date="2018-10" db="UniProtKB">
        <authorList>
            <consortium name="EnsemblPlants"/>
        </authorList>
    </citation>
    <scope>IDENTIFICATION</scope>
</reference>
<evidence type="ECO:0000259" key="9">
    <source>
        <dbReference type="SMART" id="SM00861"/>
    </source>
</evidence>
<dbReference type="Proteomes" id="UP000019116">
    <property type="component" value="Chromosome 5D"/>
</dbReference>
<comment type="catalytic activity">
    <reaction evidence="7">
        <text>N(6)-[(R)-lipoyl]-L-lysyl-[protein] + pyruvate + H(+) = N(6)-[(R)-S(8)-acetyldihydrolipoyl]-L-lysyl-[protein] + CO2</text>
        <dbReference type="Rhea" id="RHEA:19189"/>
        <dbReference type="Rhea" id="RHEA-COMP:10474"/>
        <dbReference type="Rhea" id="RHEA-COMP:10478"/>
        <dbReference type="ChEBI" id="CHEBI:15361"/>
        <dbReference type="ChEBI" id="CHEBI:15378"/>
        <dbReference type="ChEBI" id="CHEBI:16526"/>
        <dbReference type="ChEBI" id="CHEBI:83099"/>
        <dbReference type="ChEBI" id="CHEBI:83111"/>
        <dbReference type="EC" id="1.2.4.1"/>
    </reaction>
</comment>
<dbReference type="Gramene" id="TraesWEE_scaffold_108993_01G000100.1">
    <property type="protein sequence ID" value="TraesWEE_scaffold_108993_01G000100.1"/>
    <property type="gene ID" value="TraesWEE_scaffold_108993_01G000100"/>
</dbReference>
<comment type="function">
    <text evidence="6">The pyruvate dehydrogenase complex catalyzes the overall conversion of pyruvate to acetyl-CoA and CO(2). It contains multiple copies of three enzymatic components: pyruvate dehydrogenase (E1), dihydrolipoamide acetyltransferase (E2) and lipoamide dehydrogenase (E3).</text>
</comment>
<feature type="compositionally biased region" description="Low complexity" evidence="8">
    <location>
        <begin position="1"/>
        <end position="16"/>
    </location>
</feature>
<evidence type="ECO:0000313" key="10">
    <source>
        <dbReference type="EnsemblPlants" id="TraesCS5D02G039000.1"/>
    </source>
</evidence>
<dbReference type="STRING" id="4565.A0A3B6MKD2"/>
<dbReference type="EnsemblPlants" id="TraesCS5D02G039000.1">
    <property type="protein sequence ID" value="TraesCS5D02G039000.1"/>
    <property type="gene ID" value="TraesCS5D02G039000"/>
</dbReference>
<dbReference type="AlphaFoldDB" id="A0A3B6MKD2"/>
<protein>
    <recommendedName>
        <fullName evidence="2">pyruvate dehydrogenase (acetyl-transferring)</fullName>
        <ecNumber evidence="2">1.2.4.1</ecNumber>
    </recommendedName>
</protein>
<dbReference type="Gramene" id="TraesROB_scaffold_095379_01G000100.1">
    <property type="protein sequence ID" value="TraesROB_scaffold_095379_01G000100.1"/>
    <property type="gene ID" value="TraesROB_scaffold_095379_01G000100"/>
</dbReference>
<gene>
    <name evidence="10" type="primary">LOC123119286</name>
</gene>
<dbReference type="Gramene" id="TraesNOR5D03G03070040.1">
    <property type="protein sequence ID" value="TraesNOR5D03G03070040.1"/>
    <property type="gene ID" value="TraesNOR5D03G03070040"/>
</dbReference>
<dbReference type="Pfam" id="PF02780">
    <property type="entry name" value="Transketolase_C"/>
    <property type="match status" value="1"/>
</dbReference>
<dbReference type="Gene3D" id="3.40.50.920">
    <property type="match status" value="1"/>
</dbReference>
<evidence type="ECO:0000256" key="2">
    <source>
        <dbReference type="ARBA" id="ARBA00012281"/>
    </source>
</evidence>
<sequence length="405" mass="43523">MAVAPSPQATAAAAALSRHRSAAVPPVPRSARVAAAARRPGSTRARGGLVARAVVAAKGEVASSDTGGESTMVSVSSITRCHEVLMFEALREAMIEEMTLDPTVCMIGEDVGDYGGSYKVSKGLSEMFGDLRVLDTPIAENSFTGMGIGAAMKGLRPVVEGMNMGFLLLAYNQISNNCGMLPYTSGGQFKIPIVIRGPGGVGRQLGAEHSQRLESYFQSIPGIQMVACSTPYNAKGLLKAAIRSDNPVVLFEHVLLYNLKEKIPDEEYICCLEEAEMVRPGSQLTILTYSRMRYHVMQAVKTLVNKGYDPEVIDIRSLKPFDLHTIGNSIKKTHRVLIVEECMRTGGIGASLRSAIIDNFWDELDARPVCLSSQDVPTPYAATLEDATVVQPAQIVAAVEEICQS</sequence>
<dbReference type="GO" id="GO:0006086">
    <property type="term" value="P:pyruvate decarboxylation to acetyl-CoA"/>
    <property type="evidence" value="ECO:0000318"/>
    <property type="project" value="GO_Central"/>
</dbReference>
<name>A0A3B6MKD2_WHEAT</name>
<dbReference type="PANTHER" id="PTHR43257">
    <property type="entry name" value="PYRUVATE DEHYDROGENASE E1 COMPONENT BETA SUBUNIT"/>
    <property type="match status" value="1"/>
</dbReference>
<evidence type="ECO:0000256" key="3">
    <source>
        <dbReference type="ARBA" id="ARBA00023002"/>
    </source>
</evidence>
<dbReference type="GO" id="GO:0004739">
    <property type="term" value="F:pyruvate dehydrogenase (acetyl-transferring) activity"/>
    <property type="evidence" value="ECO:0000318"/>
    <property type="project" value="GO_Central"/>
</dbReference>
<dbReference type="Gramene" id="TraesRN5D0100107200.2">
    <property type="protein sequence ID" value="TraesRN5D0100107200.2"/>
    <property type="gene ID" value="TraesRN5D0100107200"/>
</dbReference>
<feature type="compositionally biased region" description="Low complexity" evidence="8">
    <location>
        <begin position="29"/>
        <end position="40"/>
    </location>
</feature>
<dbReference type="CDD" id="cd07036">
    <property type="entry name" value="TPP_PYR_E1-PDHc-beta_like"/>
    <property type="match status" value="1"/>
</dbReference>
<feature type="region of interest" description="Disordered" evidence="8">
    <location>
        <begin position="1"/>
        <end position="40"/>
    </location>
</feature>
<dbReference type="Gramene" id="TraesCS5D02G039000.1">
    <property type="protein sequence ID" value="TraesCS5D02G039000.1"/>
    <property type="gene ID" value="TraesCS5D02G039000"/>
</dbReference>
<evidence type="ECO:0000256" key="8">
    <source>
        <dbReference type="SAM" id="MobiDB-lite"/>
    </source>
</evidence>
<evidence type="ECO:0000256" key="4">
    <source>
        <dbReference type="ARBA" id="ARBA00023052"/>
    </source>
</evidence>
<evidence type="ECO:0000256" key="7">
    <source>
        <dbReference type="ARBA" id="ARBA00051231"/>
    </source>
</evidence>
<dbReference type="Gene3D" id="3.40.50.970">
    <property type="match status" value="1"/>
</dbReference>
<proteinExistence type="predicted"/>
<dbReference type="InterPro" id="IPR033248">
    <property type="entry name" value="Transketolase_C"/>
</dbReference>
<dbReference type="SUPFAM" id="SSF52922">
    <property type="entry name" value="TK C-terminal domain-like"/>
    <property type="match status" value="1"/>
</dbReference>
<dbReference type="Gramene" id="TraesCS5D03G0100300.2">
    <property type="protein sequence ID" value="TraesCS5D03G0100300.2.CDS"/>
    <property type="gene ID" value="TraesCS5D03G0100300"/>
</dbReference>
<accession>A0A3B6MKD2</accession>
<keyword evidence="5" id="KW-0670">Pyruvate</keyword>
<comment type="cofactor">
    <cofactor evidence="1">
        <name>thiamine diphosphate</name>
        <dbReference type="ChEBI" id="CHEBI:58937"/>
    </cofactor>
</comment>
<keyword evidence="3" id="KW-0560">Oxidoreductase</keyword>
<reference evidence="10" key="1">
    <citation type="submission" date="2018-08" db="EMBL/GenBank/DDBJ databases">
        <authorList>
            <person name="Rossello M."/>
        </authorList>
    </citation>
    <scope>NUCLEOTIDE SEQUENCE [LARGE SCALE GENOMIC DNA]</scope>
    <source>
        <strain evidence="10">cv. Chinese Spring</strain>
    </source>
</reference>
<feature type="domain" description="Transketolase-like pyrimidine-binding" evidence="9">
    <location>
        <begin position="84"/>
        <end position="259"/>
    </location>
</feature>
<dbReference type="Pfam" id="PF02779">
    <property type="entry name" value="Transket_pyr"/>
    <property type="match status" value="1"/>
</dbReference>
<dbReference type="PANTHER" id="PTHR43257:SF2">
    <property type="entry name" value="PYRUVATE DEHYDROGENASE E1 COMPONENT SUBUNIT BETA"/>
    <property type="match status" value="1"/>
</dbReference>
<dbReference type="FunFam" id="3.40.50.970:FF:000001">
    <property type="entry name" value="Pyruvate dehydrogenase E1 beta subunit"/>
    <property type="match status" value="1"/>
</dbReference>
<dbReference type="InterPro" id="IPR005475">
    <property type="entry name" value="Transketolase-like_Pyr-bd"/>
</dbReference>
<evidence type="ECO:0000313" key="11">
    <source>
        <dbReference type="Proteomes" id="UP000019116"/>
    </source>
</evidence>
<dbReference type="EC" id="1.2.4.1" evidence="2"/>
<dbReference type="SMART" id="SM00861">
    <property type="entry name" value="Transket_pyr"/>
    <property type="match status" value="1"/>
</dbReference>